<dbReference type="PROSITE" id="PS00086">
    <property type="entry name" value="CYTOCHROME_P450"/>
    <property type="match status" value="1"/>
</dbReference>
<evidence type="ECO:0000256" key="7">
    <source>
        <dbReference type="ARBA" id="ARBA00023002"/>
    </source>
</evidence>
<keyword evidence="3 10" id="KW-0349">Heme</keyword>
<evidence type="ECO:0000256" key="1">
    <source>
        <dbReference type="ARBA" id="ARBA00001971"/>
    </source>
</evidence>
<dbReference type="ExpressionAtlas" id="A0A0Q3E9H1">
    <property type="expression patterns" value="differential"/>
</dbReference>
<evidence type="ECO:0000313" key="15">
    <source>
        <dbReference type="Proteomes" id="UP000008810"/>
    </source>
</evidence>
<reference evidence="13" key="2">
    <citation type="submission" date="2017-06" db="EMBL/GenBank/DDBJ databases">
        <title>WGS assembly of Brachypodium distachyon.</title>
        <authorList>
            <consortium name="The International Brachypodium Initiative"/>
            <person name="Lucas S."/>
            <person name="Harmon-Smith M."/>
            <person name="Lail K."/>
            <person name="Tice H."/>
            <person name="Grimwood J."/>
            <person name="Bruce D."/>
            <person name="Barry K."/>
            <person name="Shu S."/>
            <person name="Lindquist E."/>
            <person name="Wang M."/>
            <person name="Pitluck S."/>
            <person name="Vogel J.P."/>
            <person name="Garvin D.F."/>
            <person name="Mockler T.C."/>
            <person name="Schmutz J."/>
            <person name="Rokhsar D."/>
            <person name="Bevan M.W."/>
        </authorList>
    </citation>
    <scope>NUCLEOTIDE SEQUENCE</scope>
    <source>
        <strain evidence="13">Bd21</strain>
    </source>
</reference>
<comment type="cofactor">
    <cofactor evidence="1 10">
        <name>heme</name>
        <dbReference type="ChEBI" id="CHEBI:30413"/>
    </cofactor>
</comment>
<dbReference type="PANTHER" id="PTHR47955:SF19">
    <property type="entry name" value="CYTOCHROME P450 71A9-LIKE ISOFORM X1"/>
    <property type="match status" value="1"/>
</dbReference>
<evidence type="ECO:0000256" key="4">
    <source>
        <dbReference type="ARBA" id="ARBA00022692"/>
    </source>
</evidence>
<dbReference type="EnsemblPlants" id="KQJ84526">
    <property type="protein sequence ID" value="KQJ84526"/>
    <property type="gene ID" value="BRADI_5g21410v3"/>
</dbReference>
<dbReference type="GO" id="GO:0004497">
    <property type="term" value="F:monooxygenase activity"/>
    <property type="evidence" value="ECO:0007669"/>
    <property type="project" value="UniProtKB-KW"/>
</dbReference>
<dbReference type="Proteomes" id="UP000008810">
    <property type="component" value="Chromosome 5"/>
</dbReference>
<evidence type="ECO:0000256" key="10">
    <source>
        <dbReference type="PIRSR" id="PIRSR602401-1"/>
    </source>
</evidence>
<accession>A0A0Q3E9H1</accession>
<dbReference type="GO" id="GO:0016705">
    <property type="term" value="F:oxidoreductase activity, acting on paired donors, with incorporation or reduction of molecular oxygen"/>
    <property type="evidence" value="ECO:0007669"/>
    <property type="project" value="InterPro"/>
</dbReference>
<dbReference type="OrthoDB" id="1470350at2759"/>
<evidence type="ECO:0000256" key="8">
    <source>
        <dbReference type="ARBA" id="ARBA00023004"/>
    </source>
</evidence>
<feature type="signal peptide" evidence="12">
    <location>
        <begin position="1"/>
        <end position="25"/>
    </location>
</feature>
<keyword evidence="15" id="KW-1185">Reference proteome</keyword>
<organism evidence="13">
    <name type="scientific">Brachypodium distachyon</name>
    <name type="common">Purple false brome</name>
    <name type="synonym">Trachynia distachya</name>
    <dbReference type="NCBI Taxonomy" id="15368"/>
    <lineage>
        <taxon>Eukaryota</taxon>
        <taxon>Viridiplantae</taxon>
        <taxon>Streptophyta</taxon>
        <taxon>Embryophyta</taxon>
        <taxon>Tracheophyta</taxon>
        <taxon>Spermatophyta</taxon>
        <taxon>Magnoliopsida</taxon>
        <taxon>Liliopsida</taxon>
        <taxon>Poales</taxon>
        <taxon>Poaceae</taxon>
        <taxon>BOP clade</taxon>
        <taxon>Pooideae</taxon>
        <taxon>Stipodae</taxon>
        <taxon>Brachypodieae</taxon>
        <taxon>Brachypodium</taxon>
    </lineage>
</organism>
<keyword evidence="9 11" id="KW-0503">Monooxygenase</keyword>
<reference evidence="13 14" key="1">
    <citation type="journal article" date="2010" name="Nature">
        <title>Genome sequencing and analysis of the model grass Brachypodium distachyon.</title>
        <authorList>
            <consortium name="International Brachypodium Initiative"/>
        </authorList>
    </citation>
    <scope>NUCLEOTIDE SEQUENCE [LARGE SCALE GENOMIC DNA]</scope>
    <source>
        <strain evidence="13 14">Bd21</strain>
    </source>
</reference>
<protein>
    <recommendedName>
        <fullName evidence="16">Cytochrome P450</fullName>
    </recommendedName>
</protein>
<keyword evidence="12" id="KW-0732">Signal</keyword>
<dbReference type="InterPro" id="IPR001128">
    <property type="entry name" value="Cyt_P450"/>
</dbReference>
<keyword evidence="4" id="KW-0812">Transmembrane</keyword>
<evidence type="ECO:0008006" key="16">
    <source>
        <dbReference type="Google" id="ProtNLM"/>
    </source>
</evidence>
<evidence type="ECO:0000256" key="6">
    <source>
        <dbReference type="ARBA" id="ARBA00022989"/>
    </source>
</evidence>
<dbReference type="Pfam" id="PF00067">
    <property type="entry name" value="p450"/>
    <property type="match status" value="1"/>
</dbReference>
<comment type="similarity">
    <text evidence="2 11">Belongs to the cytochrome P450 family.</text>
</comment>
<evidence type="ECO:0000256" key="9">
    <source>
        <dbReference type="ARBA" id="ARBA00023033"/>
    </source>
</evidence>
<name>A0A0Q3E9H1_BRADI</name>
<dbReference type="RefSeq" id="XP_024312126.1">
    <property type="nucleotide sequence ID" value="XM_024456358.1"/>
</dbReference>
<dbReference type="GO" id="GO:0005506">
    <property type="term" value="F:iron ion binding"/>
    <property type="evidence" value="ECO:0007669"/>
    <property type="project" value="InterPro"/>
</dbReference>
<dbReference type="GO" id="GO:0020037">
    <property type="term" value="F:heme binding"/>
    <property type="evidence" value="ECO:0007669"/>
    <property type="project" value="InterPro"/>
</dbReference>
<evidence type="ECO:0000256" key="3">
    <source>
        <dbReference type="ARBA" id="ARBA00022617"/>
    </source>
</evidence>
<sequence length="485" mass="53934">MEGWLSLCLMALAMLMALCFLRLSGYKNNPKKRLPPGPWTLPIIGSLHHLIGALPHRTLTALSRRHGPLMLLRLGEVQTVVVSSAEAVALVMKTNDLTFSSRPSIPTMDILTCGGKGFAFAPYGDHWRQMRKVCIVELLSSKQVKRMEGIRAELVGGLIRHITHTAASATGGAAGGAIINVSEKVTRLSNDVVSRAVLGGKFAQQGEYIRTLYDALALLGGFHLIDFFPSWRLVRWLSNEERNMKKRYGRVQHIIADIVEARREATKAAGGGGGASCGSTNDDDMLDVLLRLQQEDTLSFPLTSEIIGAVLFDILGAATETTGILLVWAMSELARHPEAMAKAQLEVRKVLGEDHRAVITNSDLAELHYVRMVIKEVLRDPEHWENPERFRPERFENSKMDYTGTYSEFTPFGTGRRQCPGIQFSSSLAELALANFLYHFDWMLPDGETPASFDMSEKFTFTVSRRYDLHLRAIPHVCLKSMPSK</sequence>
<evidence type="ECO:0000256" key="5">
    <source>
        <dbReference type="ARBA" id="ARBA00022723"/>
    </source>
</evidence>
<evidence type="ECO:0000313" key="13">
    <source>
        <dbReference type="EMBL" id="KQJ84526.1"/>
    </source>
</evidence>
<evidence type="ECO:0000256" key="12">
    <source>
        <dbReference type="SAM" id="SignalP"/>
    </source>
</evidence>
<reference evidence="14" key="3">
    <citation type="submission" date="2018-08" db="UniProtKB">
        <authorList>
            <consortium name="EnsemblPlants"/>
        </authorList>
    </citation>
    <scope>IDENTIFICATION</scope>
    <source>
        <strain evidence="14">cv. Bd21</strain>
    </source>
</reference>
<dbReference type="InterPro" id="IPR017972">
    <property type="entry name" value="Cyt_P450_CS"/>
</dbReference>
<dbReference type="InterPro" id="IPR002401">
    <property type="entry name" value="Cyt_P450_E_grp-I"/>
</dbReference>
<evidence type="ECO:0000256" key="11">
    <source>
        <dbReference type="RuleBase" id="RU000461"/>
    </source>
</evidence>
<keyword evidence="5 10" id="KW-0479">Metal-binding</keyword>
<keyword evidence="6" id="KW-0472">Membrane</keyword>
<dbReference type="EMBL" id="CM000884">
    <property type="protein sequence ID" value="KQJ84526.1"/>
    <property type="molecule type" value="Genomic_DNA"/>
</dbReference>
<dbReference type="InterPro" id="IPR036396">
    <property type="entry name" value="Cyt_P450_sf"/>
</dbReference>
<feature type="chain" id="PRO_5043129024" description="Cytochrome P450" evidence="12">
    <location>
        <begin position="26"/>
        <end position="485"/>
    </location>
</feature>
<dbReference type="PRINTS" id="PR00463">
    <property type="entry name" value="EP450I"/>
</dbReference>
<dbReference type="AlphaFoldDB" id="A0A0Q3E9H1"/>
<keyword evidence="6" id="KW-1133">Transmembrane helix</keyword>
<dbReference type="Gene3D" id="1.10.630.10">
    <property type="entry name" value="Cytochrome P450"/>
    <property type="match status" value="2"/>
</dbReference>
<evidence type="ECO:0000256" key="2">
    <source>
        <dbReference type="ARBA" id="ARBA00010617"/>
    </source>
</evidence>
<keyword evidence="8 10" id="KW-0408">Iron</keyword>
<evidence type="ECO:0000313" key="14">
    <source>
        <dbReference type="EnsemblPlants" id="KQJ84526"/>
    </source>
</evidence>
<gene>
    <name evidence="14" type="primary">LOC104585427</name>
    <name evidence="13" type="ORF">BRADI_5g21410v3</name>
</gene>
<proteinExistence type="inferred from homology"/>
<dbReference type="GeneID" id="104585427"/>
<keyword evidence="7 11" id="KW-0560">Oxidoreductase</keyword>
<dbReference type="PANTHER" id="PTHR47955">
    <property type="entry name" value="CYTOCHROME P450 FAMILY 71 PROTEIN"/>
    <property type="match status" value="1"/>
</dbReference>
<dbReference type="SUPFAM" id="SSF48264">
    <property type="entry name" value="Cytochrome P450"/>
    <property type="match status" value="1"/>
</dbReference>
<dbReference type="Gramene" id="KQJ84526">
    <property type="protein sequence ID" value="KQJ84526"/>
    <property type="gene ID" value="BRADI_5g21410v3"/>
</dbReference>
<feature type="binding site" description="axial binding residue" evidence="10">
    <location>
        <position position="419"/>
    </location>
    <ligand>
        <name>heme</name>
        <dbReference type="ChEBI" id="CHEBI:30413"/>
    </ligand>
    <ligandPart>
        <name>Fe</name>
        <dbReference type="ChEBI" id="CHEBI:18248"/>
    </ligandPart>
</feature>